<accession>A0A0L8V9N3</accession>
<dbReference type="InterPro" id="IPR001915">
    <property type="entry name" value="Peptidase_M48"/>
</dbReference>
<dbReference type="STRING" id="1409788.NC99_20080"/>
<evidence type="ECO:0000256" key="5">
    <source>
        <dbReference type="ARBA" id="ARBA00023049"/>
    </source>
</evidence>
<organism evidence="8 9">
    <name type="scientific">Sunxiuqinia dokdonensis</name>
    <dbReference type="NCBI Taxonomy" id="1409788"/>
    <lineage>
        <taxon>Bacteria</taxon>
        <taxon>Pseudomonadati</taxon>
        <taxon>Bacteroidota</taxon>
        <taxon>Bacteroidia</taxon>
        <taxon>Marinilabiliales</taxon>
        <taxon>Prolixibacteraceae</taxon>
        <taxon>Sunxiuqinia</taxon>
    </lineage>
</organism>
<dbReference type="AlphaFoldDB" id="A0A0L8V9N3"/>
<evidence type="ECO:0000313" key="8">
    <source>
        <dbReference type="EMBL" id="KOH45146.1"/>
    </source>
</evidence>
<dbReference type="EMBL" id="LGIA01000148">
    <property type="protein sequence ID" value="KOH45146.1"/>
    <property type="molecule type" value="Genomic_DNA"/>
</dbReference>
<comment type="cofactor">
    <cofactor evidence="6">
        <name>Zn(2+)</name>
        <dbReference type="ChEBI" id="CHEBI:29105"/>
    </cofactor>
    <text evidence="6">Binds 1 zinc ion per subunit.</text>
</comment>
<keyword evidence="9" id="KW-1185">Reference proteome</keyword>
<comment type="caution">
    <text evidence="8">The sequence shown here is derived from an EMBL/GenBank/DDBJ whole genome shotgun (WGS) entry which is preliminary data.</text>
</comment>
<dbReference type="Proteomes" id="UP000036958">
    <property type="component" value="Unassembled WGS sequence"/>
</dbReference>
<keyword evidence="3 6" id="KW-0378">Hydrolase</keyword>
<gene>
    <name evidence="8" type="ORF">NC99_20080</name>
</gene>
<evidence type="ECO:0000256" key="1">
    <source>
        <dbReference type="ARBA" id="ARBA00022670"/>
    </source>
</evidence>
<dbReference type="GO" id="GO:0046872">
    <property type="term" value="F:metal ion binding"/>
    <property type="evidence" value="ECO:0007669"/>
    <property type="project" value="UniProtKB-KW"/>
</dbReference>
<dbReference type="PATRIC" id="fig|1409788.3.peg.2077"/>
<keyword evidence="4 6" id="KW-0862">Zinc</keyword>
<evidence type="ECO:0000259" key="7">
    <source>
        <dbReference type="Pfam" id="PF01435"/>
    </source>
</evidence>
<feature type="domain" description="Peptidase M48" evidence="7">
    <location>
        <begin position="105"/>
        <end position="271"/>
    </location>
</feature>
<dbReference type="Gene3D" id="3.30.2010.10">
    <property type="entry name" value="Metalloproteases ('zincins'), catalytic domain"/>
    <property type="match status" value="1"/>
</dbReference>
<evidence type="ECO:0000256" key="4">
    <source>
        <dbReference type="ARBA" id="ARBA00022833"/>
    </source>
</evidence>
<proteinExistence type="inferred from homology"/>
<reference evidence="9" key="1">
    <citation type="submission" date="2015-07" db="EMBL/GenBank/DDBJ databases">
        <title>Genome sequencing of Sunxiuqinia dokdonensis strain SK.</title>
        <authorList>
            <person name="Ahn S."/>
            <person name="Kim B.-C."/>
        </authorList>
    </citation>
    <scope>NUCLEOTIDE SEQUENCE [LARGE SCALE GENOMIC DNA]</scope>
    <source>
        <strain evidence="9">SK</strain>
    </source>
</reference>
<dbReference type="GO" id="GO:0016020">
    <property type="term" value="C:membrane"/>
    <property type="evidence" value="ECO:0007669"/>
    <property type="project" value="TreeGrafter"/>
</dbReference>
<comment type="similarity">
    <text evidence="6">Belongs to the peptidase M48 family.</text>
</comment>
<keyword evidence="5 6" id="KW-0482">Metalloprotease</keyword>
<dbReference type="CDD" id="cd07331">
    <property type="entry name" value="M48C_Oma1_like"/>
    <property type="match status" value="1"/>
</dbReference>
<evidence type="ECO:0000256" key="3">
    <source>
        <dbReference type="ARBA" id="ARBA00022801"/>
    </source>
</evidence>
<dbReference type="Pfam" id="PF01435">
    <property type="entry name" value="Peptidase_M48"/>
    <property type="match status" value="1"/>
</dbReference>
<dbReference type="GO" id="GO:0004222">
    <property type="term" value="F:metalloendopeptidase activity"/>
    <property type="evidence" value="ECO:0007669"/>
    <property type="project" value="InterPro"/>
</dbReference>
<dbReference type="PANTHER" id="PTHR22726:SF1">
    <property type="entry name" value="METALLOENDOPEPTIDASE OMA1, MITOCHONDRIAL"/>
    <property type="match status" value="1"/>
</dbReference>
<evidence type="ECO:0000256" key="6">
    <source>
        <dbReference type="RuleBase" id="RU003983"/>
    </source>
</evidence>
<dbReference type="GO" id="GO:0051603">
    <property type="term" value="P:proteolysis involved in protein catabolic process"/>
    <property type="evidence" value="ECO:0007669"/>
    <property type="project" value="TreeGrafter"/>
</dbReference>
<protein>
    <submittedName>
        <fullName evidence="8">Peptidase M48</fullName>
    </submittedName>
</protein>
<evidence type="ECO:0000313" key="9">
    <source>
        <dbReference type="Proteomes" id="UP000036958"/>
    </source>
</evidence>
<dbReference type="InterPro" id="IPR051156">
    <property type="entry name" value="Mito/Outer_Membr_Metalloprot"/>
</dbReference>
<sequence length="283" mass="31714">MFNFISETKKTIKMKKNNFLSFMIFLALAFFLESCSTVPLTGRSQVNLLPESNLVEMSLTSYDQFLDTNKLSTNQQQTAMVKRIGANISKAVEQYLTENGYESYLQYFQWEFNLVENEVPNAWCMPGGKVVVYSGILPLTKTEAGLAVVMGHEVAHAVARHGNERMSHSMLVQMGGIALGEAIKEKPNETQAIFSAAYGLGSQVGVMLPFSRQHEYEADKMGLIFMAIAGYNPQEAVAFWQRMAENSGQKPPEFMSTHPVDSKRIAALNEIMPEAMKYYKSNK</sequence>
<keyword evidence="1 6" id="KW-0645">Protease</keyword>
<dbReference type="PANTHER" id="PTHR22726">
    <property type="entry name" value="METALLOENDOPEPTIDASE OMA1"/>
    <property type="match status" value="1"/>
</dbReference>
<keyword evidence="2" id="KW-0479">Metal-binding</keyword>
<evidence type="ECO:0000256" key="2">
    <source>
        <dbReference type="ARBA" id="ARBA00022723"/>
    </source>
</evidence>
<name>A0A0L8V9N3_9BACT</name>